<dbReference type="Proteomes" id="UP000248066">
    <property type="component" value="Unassembled WGS sequence"/>
</dbReference>
<dbReference type="AlphaFoldDB" id="A0A2W0H3B2"/>
<name>A0A2W0H3B2_9BACI</name>
<protein>
    <submittedName>
        <fullName evidence="2">Uncharacterized protein</fullName>
    </submittedName>
</protein>
<evidence type="ECO:0000256" key="1">
    <source>
        <dbReference type="SAM" id="Phobius"/>
    </source>
</evidence>
<accession>A0A2W0H3B2</accession>
<dbReference type="OrthoDB" id="9912903at2"/>
<dbReference type="InterPro" id="IPR035167">
    <property type="entry name" value="DUF5316"/>
</dbReference>
<feature type="transmembrane region" description="Helical" evidence="1">
    <location>
        <begin position="75"/>
        <end position="95"/>
    </location>
</feature>
<organism evidence="2 3">
    <name type="scientific">Alteribacter lacisalsi</name>
    <dbReference type="NCBI Taxonomy" id="2045244"/>
    <lineage>
        <taxon>Bacteria</taxon>
        <taxon>Bacillati</taxon>
        <taxon>Bacillota</taxon>
        <taxon>Bacilli</taxon>
        <taxon>Bacillales</taxon>
        <taxon>Bacillaceae</taxon>
        <taxon>Alteribacter</taxon>
    </lineage>
</organism>
<proteinExistence type="predicted"/>
<comment type="caution">
    <text evidence="2">The sequence shown here is derived from an EMBL/GenBank/DDBJ whole genome shotgun (WGS) entry which is preliminary data.</text>
</comment>
<dbReference type="EMBL" id="PDOF01000002">
    <property type="protein sequence ID" value="PYZ96323.1"/>
    <property type="molecule type" value="Genomic_DNA"/>
</dbReference>
<dbReference type="RefSeq" id="WP_110519891.1">
    <property type="nucleotide sequence ID" value="NZ_PDOF01000002.1"/>
</dbReference>
<reference evidence="2 3" key="1">
    <citation type="submission" date="2017-10" db="EMBL/GenBank/DDBJ databases">
        <title>Bacillus sp. nov., a halophilic bacterium isolated from a Yangshapao Lake.</title>
        <authorList>
            <person name="Wang H."/>
        </authorList>
    </citation>
    <scope>NUCLEOTIDE SEQUENCE [LARGE SCALE GENOMIC DNA]</scope>
    <source>
        <strain evidence="2 3">YSP-3</strain>
    </source>
</reference>
<keyword evidence="1" id="KW-0812">Transmembrane</keyword>
<evidence type="ECO:0000313" key="2">
    <source>
        <dbReference type="EMBL" id="PYZ96323.1"/>
    </source>
</evidence>
<dbReference type="Pfam" id="PF17247">
    <property type="entry name" value="DUF5316"/>
    <property type="match status" value="1"/>
</dbReference>
<sequence length="99" mass="10494">MTYSFLAGLASAAALQLVMWSIGGLRTGYEISGLLGIGGIIIAGLMLGAFLAASREPAQKSAPDDREGQKNVQRIAVMILLFAVPHFVYAFVYFLNTAA</sequence>
<keyword evidence="1" id="KW-0472">Membrane</keyword>
<feature type="transmembrane region" description="Helical" evidence="1">
    <location>
        <begin position="34"/>
        <end position="54"/>
    </location>
</feature>
<evidence type="ECO:0000313" key="3">
    <source>
        <dbReference type="Proteomes" id="UP000248066"/>
    </source>
</evidence>
<keyword evidence="1" id="KW-1133">Transmembrane helix</keyword>
<keyword evidence="3" id="KW-1185">Reference proteome</keyword>
<gene>
    <name evidence="2" type="ORF">CR205_11370</name>
</gene>